<dbReference type="PANTHER" id="PTHR11241:SF0">
    <property type="entry name" value="DEOXYURIDINE 5'-TRIPHOSPHATE NUCLEOTIDOHYDROLASE"/>
    <property type="match status" value="1"/>
</dbReference>
<dbReference type="CDD" id="cd07557">
    <property type="entry name" value="trimeric_dUTPase"/>
    <property type="match status" value="1"/>
</dbReference>
<dbReference type="Proteomes" id="UP000229749">
    <property type="component" value="Unassembled WGS sequence"/>
</dbReference>
<evidence type="ECO:0000256" key="3">
    <source>
        <dbReference type="ARBA" id="ARBA00022801"/>
    </source>
</evidence>
<evidence type="ECO:0000256" key="2">
    <source>
        <dbReference type="ARBA" id="ARBA00012379"/>
    </source>
</evidence>
<dbReference type="GO" id="GO:0006226">
    <property type="term" value="P:dUMP biosynthetic process"/>
    <property type="evidence" value="ECO:0007669"/>
    <property type="project" value="InterPro"/>
</dbReference>
<dbReference type="GO" id="GO:0004170">
    <property type="term" value="F:dUTP diphosphatase activity"/>
    <property type="evidence" value="ECO:0007669"/>
    <property type="project" value="UniProtKB-EC"/>
</dbReference>
<dbReference type="InterPro" id="IPR033704">
    <property type="entry name" value="dUTPase_trimeric"/>
</dbReference>
<evidence type="ECO:0000313" key="7">
    <source>
        <dbReference type="EMBL" id="PJA47699.1"/>
    </source>
</evidence>
<evidence type="ECO:0000313" key="8">
    <source>
        <dbReference type="Proteomes" id="UP000229749"/>
    </source>
</evidence>
<organism evidence="7 8">
    <name type="scientific">Candidatus Uhrbacteria bacterium CG_4_9_14_3_um_filter_36_7</name>
    <dbReference type="NCBI Taxonomy" id="1975033"/>
    <lineage>
        <taxon>Bacteria</taxon>
        <taxon>Candidatus Uhriibacteriota</taxon>
    </lineage>
</organism>
<dbReference type="Gene3D" id="2.70.40.10">
    <property type="match status" value="1"/>
</dbReference>
<accession>A0A2M7XIF7</accession>
<proteinExistence type="inferred from homology"/>
<dbReference type="GO" id="GO:0046081">
    <property type="term" value="P:dUTP catabolic process"/>
    <property type="evidence" value="ECO:0007669"/>
    <property type="project" value="InterPro"/>
</dbReference>
<feature type="domain" description="dUTPase-like" evidence="6">
    <location>
        <begin position="13"/>
        <end position="141"/>
    </location>
</feature>
<dbReference type="SUPFAM" id="SSF51283">
    <property type="entry name" value="dUTPase-like"/>
    <property type="match status" value="1"/>
</dbReference>
<dbReference type="InterPro" id="IPR036157">
    <property type="entry name" value="dUTPase-like_sf"/>
</dbReference>
<dbReference type="InterPro" id="IPR029054">
    <property type="entry name" value="dUTPase-like"/>
</dbReference>
<comment type="caution">
    <text evidence="7">The sequence shown here is derived from an EMBL/GenBank/DDBJ whole genome shotgun (WGS) entry which is preliminary data.</text>
</comment>
<gene>
    <name evidence="7" type="ORF">CO172_00365</name>
</gene>
<dbReference type="AlphaFoldDB" id="A0A2M7XIF7"/>
<comment type="catalytic activity">
    <reaction evidence="5">
        <text>dUTP + H2O = dUMP + diphosphate + H(+)</text>
        <dbReference type="Rhea" id="RHEA:10248"/>
        <dbReference type="ChEBI" id="CHEBI:15377"/>
        <dbReference type="ChEBI" id="CHEBI:15378"/>
        <dbReference type="ChEBI" id="CHEBI:33019"/>
        <dbReference type="ChEBI" id="CHEBI:61555"/>
        <dbReference type="ChEBI" id="CHEBI:246422"/>
        <dbReference type="EC" id="3.6.1.23"/>
    </reaction>
</comment>
<evidence type="ECO:0000256" key="1">
    <source>
        <dbReference type="ARBA" id="ARBA00006581"/>
    </source>
</evidence>
<keyword evidence="3" id="KW-0378">Hydrolase</keyword>
<dbReference type="Pfam" id="PF00692">
    <property type="entry name" value="dUTPase"/>
    <property type="match status" value="1"/>
</dbReference>
<name>A0A2M7XIF7_9BACT</name>
<dbReference type="GO" id="GO:0000287">
    <property type="term" value="F:magnesium ion binding"/>
    <property type="evidence" value="ECO:0007669"/>
    <property type="project" value="InterPro"/>
</dbReference>
<dbReference type="PANTHER" id="PTHR11241">
    <property type="entry name" value="DEOXYURIDINE 5'-TRIPHOSPHATE NUCLEOTIDOHYDROLASE"/>
    <property type="match status" value="1"/>
</dbReference>
<protein>
    <recommendedName>
        <fullName evidence="2">dUTP diphosphatase</fullName>
        <ecNumber evidence="2">3.6.1.23</ecNumber>
    </recommendedName>
</protein>
<evidence type="ECO:0000259" key="6">
    <source>
        <dbReference type="Pfam" id="PF00692"/>
    </source>
</evidence>
<comment type="similarity">
    <text evidence="1">Belongs to the dUTPase family.</text>
</comment>
<reference evidence="8" key="1">
    <citation type="submission" date="2017-09" db="EMBL/GenBank/DDBJ databases">
        <title>Depth-based differentiation of microbial function through sediment-hosted aquifers and enrichment of novel symbionts in the deep terrestrial subsurface.</title>
        <authorList>
            <person name="Probst A.J."/>
            <person name="Ladd B."/>
            <person name="Jarett J.K."/>
            <person name="Geller-Mcgrath D.E."/>
            <person name="Sieber C.M.K."/>
            <person name="Emerson J.B."/>
            <person name="Anantharaman K."/>
            <person name="Thomas B.C."/>
            <person name="Malmstrom R."/>
            <person name="Stieglmeier M."/>
            <person name="Klingl A."/>
            <person name="Woyke T."/>
            <person name="Ryan C.M."/>
            <person name="Banfield J.F."/>
        </authorList>
    </citation>
    <scope>NUCLEOTIDE SEQUENCE [LARGE SCALE GENOMIC DNA]</scope>
</reference>
<dbReference type="InterPro" id="IPR008181">
    <property type="entry name" value="dUTPase"/>
</dbReference>
<sequence length="141" mass="15431">MQVSFQRTSPLVPLPLYQTAGSIAFDIAVLEEKTLEASEIYLFSTGLIIQVPKGYGLILANRSSSAKKKLTLINGIGIIDQDYCGPKDELYLAVKNIGETIYKVQVGERLAQGFFIPIERVEFIEKAIDVKNSRGGFGSTG</sequence>
<keyword evidence="4" id="KW-0546">Nucleotide metabolism</keyword>
<dbReference type="EC" id="3.6.1.23" evidence="2"/>
<evidence type="ECO:0000256" key="5">
    <source>
        <dbReference type="ARBA" id="ARBA00047686"/>
    </source>
</evidence>
<evidence type="ECO:0000256" key="4">
    <source>
        <dbReference type="ARBA" id="ARBA00023080"/>
    </source>
</evidence>
<dbReference type="EMBL" id="PFWS01000005">
    <property type="protein sequence ID" value="PJA47699.1"/>
    <property type="molecule type" value="Genomic_DNA"/>
</dbReference>